<dbReference type="PATRIC" id="fig|1349767.4.peg.2821"/>
<dbReference type="RefSeq" id="WP_038489463.1">
    <property type="nucleotide sequence ID" value="NZ_BCTH01000061.1"/>
</dbReference>
<dbReference type="Proteomes" id="UP000027604">
    <property type="component" value="Chromosome I"/>
</dbReference>
<protein>
    <submittedName>
        <fullName evidence="1">Domain protein</fullName>
    </submittedName>
</protein>
<reference evidence="1 2" key="1">
    <citation type="journal article" date="2015" name="Genome Announc.">
        <title>Genome Sequence of Mushroom Soft-Rot Pathogen Janthinobacterium agaricidamnosum.</title>
        <authorList>
            <person name="Graupner K."/>
            <person name="Lackner G."/>
            <person name="Hertweck C."/>
        </authorList>
    </citation>
    <scope>NUCLEOTIDE SEQUENCE [LARGE SCALE GENOMIC DNA]</scope>
    <source>
        <strain evidence="2">NBRC 102515 / DSM 9628</strain>
    </source>
</reference>
<name>W0V288_9BURK</name>
<proteinExistence type="predicted"/>
<sequence>MNQPVFDASIPVLTEVLSAVAEAAEPAAEMAANAAAMAPPADCAGQLESETLHRWDEQQWALLEQRLTERILRQLQGKIDFVLEQCMAQVLRQALDNLSGDIRNGLQETMEQIVSGAVSEELMQLKTLKK</sequence>
<evidence type="ECO:0000313" key="2">
    <source>
        <dbReference type="Proteomes" id="UP000027604"/>
    </source>
</evidence>
<evidence type="ECO:0000313" key="1">
    <source>
        <dbReference type="EMBL" id="CDG81750.1"/>
    </source>
</evidence>
<dbReference type="AlphaFoldDB" id="W0V288"/>
<gene>
    <name evidence="1" type="ORF">GJA_1095</name>
</gene>
<keyword evidence="2" id="KW-1185">Reference proteome</keyword>
<dbReference type="STRING" id="1349767.GJA_1095"/>
<organism evidence="1 2">
    <name type="scientific">Janthinobacterium agaricidamnosum NBRC 102515 = DSM 9628</name>
    <dbReference type="NCBI Taxonomy" id="1349767"/>
    <lineage>
        <taxon>Bacteria</taxon>
        <taxon>Pseudomonadati</taxon>
        <taxon>Pseudomonadota</taxon>
        <taxon>Betaproteobacteria</taxon>
        <taxon>Burkholderiales</taxon>
        <taxon>Oxalobacteraceae</taxon>
        <taxon>Janthinobacterium</taxon>
    </lineage>
</organism>
<dbReference type="KEGG" id="jag:GJA_1095"/>
<dbReference type="EMBL" id="HG322949">
    <property type="protein sequence ID" value="CDG81750.1"/>
    <property type="molecule type" value="Genomic_DNA"/>
</dbReference>
<dbReference type="HOGENOM" id="CLU_148587_0_0_4"/>
<accession>W0V288</accession>
<dbReference type="OrthoDB" id="8779130at2"/>